<reference evidence="1 2" key="1">
    <citation type="submission" date="2023-10" db="EMBL/GenBank/DDBJ databases">
        <title>Genome sequencing of the isolated polysaccharide-producing bacterium Kosakonia sacchari KS2022.</title>
        <authorList>
            <person name="Yi X."/>
        </authorList>
    </citation>
    <scope>NUCLEOTIDE SEQUENCE [LARGE SCALE GENOMIC DNA]</scope>
    <source>
        <strain evidence="1 2">KS2022</strain>
    </source>
</reference>
<accession>A0ABZ0MRI3</accession>
<evidence type="ECO:0000313" key="1">
    <source>
        <dbReference type="EMBL" id="WOZ77717.1"/>
    </source>
</evidence>
<protein>
    <recommendedName>
        <fullName evidence="3">Bacteriocin immunity protein</fullName>
    </recommendedName>
</protein>
<evidence type="ECO:0000313" key="2">
    <source>
        <dbReference type="Proteomes" id="UP001302368"/>
    </source>
</evidence>
<evidence type="ECO:0008006" key="3">
    <source>
        <dbReference type="Google" id="ProtNLM"/>
    </source>
</evidence>
<dbReference type="Proteomes" id="UP001302368">
    <property type="component" value="Chromosome"/>
</dbReference>
<proteinExistence type="predicted"/>
<name>A0ABZ0MRI3_9ENTR</name>
<dbReference type="RefSeq" id="WP_305734759.1">
    <property type="nucleotide sequence ID" value="NZ_CP137744.1"/>
</dbReference>
<dbReference type="EMBL" id="CP137744">
    <property type="protein sequence ID" value="WOZ77717.1"/>
    <property type="molecule type" value="Genomic_DNA"/>
</dbReference>
<gene>
    <name evidence="1" type="ORF">Q8Y70_01195</name>
</gene>
<keyword evidence="2" id="KW-1185">Reference proteome</keyword>
<sequence>MNDDFSILNELIMEVAVKIRNADTPGEGEINALYRELDGFCDTYKDEDLVPKK</sequence>
<organism evidence="1 2">
    <name type="scientific">Kosakonia sacchari</name>
    <dbReference type="NCBI Taxonomy" id="1158459"/>
    <lineage>
        <taxon>Bacteria</taxon>
        <taxon>Pseudomonadati</taxon>
        <taxon>Pseudomonadota</taxon>
        <taxon>Gammaproteobacteria</taxon>
        <taxon>Enterobacterales</taxon>
        <taxon>Enterobacteriaceae</taxon>
        <taxon>Kosakonia</taxon>
    </lineage>
</organism>